<keyword evidence="1" id="KW-0732">Signal</keyword>
<proteinExistence type="predicted"/>
<protein>
    <submittedName>
        <fullName evidence="2">Uncharacterized protein</fullName>
    </submittedName>
</protein>
<gene>
    <name evidence="2" type="ORF">O181_062671</name>
</gene>
<feature type="chain" id="PRO_5040226492" evidence="1">
    <location>
        <begin position="22"/>
        <end position="121"/>
    </location>
</feature>
<dbReference type="AlphaFoldDB" id="A0A9Q3HYM9"/>
<organism evidence="2 3">
    <name type="scientific">Austropuccinia psidii MF-1</name>
    <dbReference type="NCBI Taxonomy" id="1389203"/>
    <lineage>
        <taxon>Eukaryota</taxon>
        <taxon>Fungi</taxon>
        <taxon>Dikarya</taxon>
        <taxon>Basidiomycota</taxon>
        <taxon>Pucciniomycotina</taxon>
        <taxon>Pucciniomycetes</taxon>
        <taxon>Pucciniales</taxon>
        <taxon>Sphaerophragmiaceae</taxon>
        <taxon>Austropuccinia</taxon>
    </lineage>
</organism>
<sequence>MALSALSLSVVWLYLAVLALSKLPPLGKICYSYTYGNTSAATCNGEICPYGCSWPYITISNCKVLGSFSSPENSPKICHLGFWKKDDSTSICQTKSTTYQCTGKPSGFAVCTGCEMKGGLK</sequence>
<keyword evidence="3" id="KW-1185">Reference proteome</keyword>
<evidence type="ECO:0000256" key="1">
    <source>
        <dbReference type="SAM" id="SignalP"/>
    </source>
</evidence>
<evidence type="ECO:0000313" key="2">
    <source>
        <dbReference type="EMBL" id="MBW0522956.1"/>
    </source>
</evidence>
<dbReference type="EMBL" id="AVOT02029935">
    <property type="protein sequence ID" value="MBW0522956.1"/>
    <property type="molecule type" value="Genomic_DNA"/>
</dbReference>
<dbReference type="Proteomes" id="UP000765509">
    <property type="component" value="Unassembled WGS sequence"/>
</dbReference>
<comment type="caution">
    <text evidence="2">The sequence shown here is derived from an EMBL/GenBank/DDBJ whole genome shotgun (WGS) entry which is preliminary data.</text>
</comment>
<dbReference type="OrthoDB" id="2506352at2759"/>
<accession>A0A9Q3HYM9</accession>
<reference evidence="2" key="1">
    <citation type="submission" date="2021-03" db="EMBL/GenBank/DDBJ databases">
        <title>Draft genome sequence of rust myrtle Austropuccinia psidii MF-1, a brazilian biotype.</title>
        <authorList>
            <person name="Quecine M.C."/>
            <person name="Pachon D.M.R."/>
            <person name="Bonatelli M.L."/>
            <person name="Correr F.H."/>
            <person name="Franceschini L.M."/>
            <person name="Leite T.F."/>
            <person name="Margarido G.R.A."/>
            <person name="Almeida C.A."/>
            <person name="Ferrarezi J.A."/>
            <person name="Labate C.A."/>
        </authorList>
    </citation>
    <scope>NUCLEOTIDE SEQUENCE</scope>
    <source>
        <strain evidence="2">MF-1</strain>
    </source>
</reference>
<feature type="signal peptide" evidence="1">
    <location>
        <begin position="1"/>
        <end position="21"/>
    </location>
</feature>
<evidence type="ECO:0000313" key="3">
    <source>
        <dbReference type="Proteomes" id="UP000765509"/>
    </source>
</evidence>
<name>A0A9Q3HYM9_9BASI</name>